<evidence type="ECO:0000313" key="3">
    <source>
        <dbReference type="EnsemblFungi" id="PTTG_11526-t43_1-p1"/>
    </source>
</evidence>
<keyword evidence="4" id="KW-1185">Reference proteome</keyword>
<evidence type="ECO:0000256" key="1">
    <source>
        <dbReference type="SAM" id="MobiDB-lite"/>
    </source>
</evidence>
<dbReference type="AlphaFoldDB" id="A0A0C4FE70"/>
<evidence type="ECO:0000313" key="4">
    <source>
        <dbReference type="Proteomes" id="UP000005240"/>
    </source>
</evidence>
<feature type="region of interest" description="Disordered" evidence="1">
    <location>
        <begin position="106"/>
        <end position="143"/>
    </location>
</feature>
<reference evidence="3" key="4">
    <citation type="submission" date="2025-05" db="UniProtKB">
        <authorList>
            <consortium name="EnsemblFungi"/>
        </authorList>
    </citation>
    <scope>IDENTIFICATION</scope>
    <source>
        <strain evidence="3">isolate 1-1 / race 1 (BBBD)</strain>
    </source>
</reference>
<dbReference type="EMBL" id="ADAS02000017">
    <property type="protein sequence ID" value="OAV96777.1"/>
    <property type="molecule type" value="Genomic_DNA"/>
</dbReference>
<accession>A0A0C4FE70</accession>
<evidence type="ECO:0000313" key="2">
    <source>
        <dbReference type="EMBL" id="OAV96777.1"/>
    </source>
</evidence>
<reference evidence="3 4" key="3">
    <citation type="journal article" date="2017" name="G3 (Bethesda)">
        <title>Comparative analysis highlights variable genome content of wheat rusts and divergence of the mating loci.</title>
        <authorList>
            <person name="Cuomo C.A."/>
            <person name="Bakkeren G."/>
            <person name="Khalil H.B."/>
            <person name="Panwar V."/>
            <person name="Joly D."/>
            <person name="Linning R."/>
            <person name="Sakthikumar S."/>
            <person name="Song X."/>
            <person name="Adiconis X."/>
            <person name="Fan L."/>
            <person name="Goldberg J.M."/>
            <person name="Levin J.Z."/>
            <person name="Young S."/>
            <person name="Zeng Q."/>
            <person name="Anikster Y."/>
            <person name="Bruce M."/>
            <person name="Wang M."/>
            <person name="Yin C."/>
            <person name="McCallum B."/>
            <person name="Szabo L.J."/>
            <person name="Hulbert S."/>
            <person name="Chen X."/>
            <person name="Fellers J.P."/>
        </authorList>
    </citation>
    <scope>NUCLEOTIDE SEQUENCE</scope>
    <source>
        <strain evidence="3">isolate 1-1 / race 1 (BBBD)</strain>
        <strain evidence="4">Isolate 1-1 / race 1 (BBBD)</strain>
    </source>
</reference>
<dbReference type="Proteomes" id="UP000005240">
    <property type="component" value="Unassembled WGS sequence"/>
</dbReference>
<proteinExistence type="predicted"/>
<reference evidence="2" key="1">
    <citation type="submission" date="2009-11" db="EMBL/GenBank/DDBJ databases">
        <authorList>
            <consortium name="The Broad Institute Genome Sequencing Platform"/>
            <person name="Ward D."/>
            <person name="Feldgarden M."/>
            <person name="Earl A."/>
            <person name="Young S.K."/>
            <person name="Zeng Q."/>
            <person name="Koehrsen M."/>
            <person name="Alvarado L."/>
            <person name="Berlin A."/>
            <person name="Bochicchio J."/>
            <person name="Borenstein D."/>
            <person name="Chapman S.B."/>
            <person name="Chen Z."/>
            <person name="Engels R."/>
            <person name="Freedman E."/>
            <person name="Gellesch M."/>
            <person name="Goldberg J."/>
            <person name="Griggs A."/>
            <person name="Gujja S."/>
            <person name="Heilman E."/>
            <person name="Heiman D."/>
            <person name="Hepburn T."/>
            <person name="Howarth C."/>
            <person name="Jen D."/>
            <person name="Larson L."/>
            <person name="Lewis B."/>
            <person name="Mehta T."/>
            <person name="Park D."/>
            <person name="Pearson M."/>
            <person name="Roberts A."/>
            <person name="Saif S."/>
            <person name="Shea T."/>
            <person name="Shenoy N."/>
            <person name="Sisk P."/>
            <person name="Stolte C."/>
            <person name="Sykes S."/>
            <person name="Thomson T."/>
            <person name="Walk T."/>
            <person name="White J."/>
            <person name="Yandava C."/>
            <person name="Izard J."/>
            <person name="Baranova O.V."/>
            <person name="Blanton J.M."/>
            <person name="Tanner A.C."/>
            <person name="Dewhirst F.E."/>
            <person name="Haas B."/>
            <person name="Nusbaum C."/>
            <person name="Birren B."/>
        </authorList>
    </citation>
    <scope>NUCLEOTIDE SEQUENCE [LARGE SCALE GENOMIC DNA]</scope>
    <source>
        <strain evidence="2">1-1 BBBD Race 1</strain>
    </source>
</reference>
<gene>
    <name evidence="2" type="ORF">PTTG_11526</name>
</gene>
<organism evidence="2">
    <name type="scientific">Puccinia triticina (isolate 1-1 / race 1 (BBBD))</name>
    <name type="common">Brown leaf rust fungus</name>
    <dbReference type="NCBI Taxonomy" id="630390"/>
    <lineage>
        <taxon>Eukaryota</taxon>
        <taxon>Fungi</taxon>
        <taxon>Dikarya</taxon>
        <taxon>Basidiomycota</taxon>
        <taxon>Pucciniomycotina</taxon>
        <taxon>Pucciniomycetes</taxon>
        <taxon>Pucciniales</taxon>
        <taxon>Pucciniaceae</taxon>
        <taxon>Puccinia</taxon>
    </lineage>
</organism>
<sequence length="143" mass="15346">MDNALRHHGVHADVMPTQCAGDVGLTSGSDASPALTCLRSRIRGRQVKPDHVLTPQPGQRIHISNLAGVNQVSWLTQPTIIGPAEQADAIARLDLQTDGPVGLTGCQKRARHGRPADEGLPARQAKAVGWLSQRQTAADHRHR</sequence>
<protein>
    <submittedName>
        <fullName evidence="2 3">Uncharacterized protein</fullName>
    </submittedName>
</protein>
<reference evidence="2" key="2">
    <citation type="submission" date="2016-05" db="EMBL/GenBank/DDBJ databases">
        <title>Comparative analysis highlights variable genome content of wheat rusts and divergence of the mating loci.</title>
        <authorList>
            <person name="Cuomo C.A."/>
            <person name="Bakkeren G."/>
            <person name="Szabo L."/>
            <person name="Khalil H."/>
            <person name="Joly D."/>
            <person name="Goldberg J."/>
            <person name="Young S."/>
            <person name="Zeng Q."/>
            <person name="Fellers J."/>
        </authorList>
    </citation>
    <scope>NUCLEOTIDE SEQUENCE [LARGE SCALE GENOMIC DNA]</scope>
    <source>
        <strain evidence="2">1-1 BBBD Race 1</strain>
    </source>
</reference>
<name>A0A0C4FE70_PUCT1</name>
<dbReference type="VEuPathDB" id="FungiDB:PTTG_11526"/>
<dbReference type="EnsemblFungi" id="PTTG_11526-t43_1">
    <property type="protein sequence ID" value="PTTG_11526-t43_1-p1"/>
    <property type="gene ID" value="PTTG_11526"/>
</dbReference>